<dbReference type="Gene3D" id="3.10.20.90">
    <property type="entry name" value="Phosphatidylinositol 3-kinase Catalytic Subunit, Chain A, domain 1"/>
    <property type="match status" value="1"/>
</dbReference>
<comment type="caution">
    <text evidence="6">The sequence shown here is derived from an EMBL/GenBank/DDBJ whole genome shotgun (WGS) entry which is preliminary data.</text>
</comment>
<reference evidence="7 8" key="1">
    <citation type="journal article" date="2018" name="BMC Genomics">
        <title>Genomic evidence for intraspecific hybridization in a clonal and extremely halotolerant yeast.</title>
        <authorList>
            <person name="Gostincar C."/>
            <person name="Stajich J.E."/>
            <person name="Zupancic J."/>
            <person name="Zalar P."/>
            <person name="Gunde-Cimerman N."/>
        </authorList>
    </citation>
    <scope>NUCLEOTIDE SEQUENCE [LARGE SCALE GENOMIC DNA]</scope>
    <source>
        <strain evidence="6 8">EXF-6651</strain>
        <strain evidence="5 7">EXF-6669</strain>
    </source>
</reference>
<dbReference type="VEuPathDB" id="FungiDB:BTJ68_03196"/>
<dbReference type="InterPro" id="IPR009060">
    <property type="entry name" value="UBA-like_sf"/>
</dbReference>
<feature type="region of interest" description="Disordered" evidence="2">
    <location>
        <begin position="265"/>
        <end position="336"/>
    </location>
</feature>
<dbReference type="EMBL" id="QWIL01000913">
    <property type="protein sequence ID" value="RMY10882.1"/>
    <property type="molecule type" value="Genomic_DNA"/>
</dbReference>
<dbReference type="CDD" id="cd14348">
    <property type="entry name" value="UBA_p47"/>
    <property type="match status" value="1"/>
</dbReference>
<dbReference type="PANTHER" id="PTHR23333">
    <property type="entry name" value="UBX DOMAIN CONTAINING PROTEIN"/>
    <property type="match status" value="1"/>
</dbReference>
<dbReference type="SUPFAM" id="SSF46934">
    <property type="entry name" value="UBA-like"/>
    <property type="match status" value="1"/>
</dbReference>
<dbReference type="EMBL" id="QWIM01000855">
    <property type="protein sequence ID" value="RMY30373.1"/>
    <property type="molecule type" value="Genomic_DNA"/>
</dbReference>
<feature type="domain" description="SEP" evidence="4">
    <location>
        <begin position="212"/>
        <end position="277"/>
    </location>
</feature>
<dbReference type="InterPro" id="IPR029071">
    <property type="entry name" value="Ubiquitin-like_domsf"/>
</dbReference>
<dbReference type="InterPro" id="IPR054109">
    <property type="entry name" value="UBA_8"/>
</dbReference>
<dbReference type="Proteomes" id="UP000271337">
    <property type="component" value="Unassembled WGS sequence"/>
</dbReference>
<dbReference type="InterPro" id="IPR012989">
    <property type="entry name" value="SEP_domain"/>
</dbReference>
<dbReference type="Proteomes" id="UP000276864">
    <property type="component" value="Unassembled WGS sequence"/>
</dbReference>
<dbReference type="Pfam" id="PF08059">
    <property type="entry name" value="SEP"/>
    <property type="match status" value="1"/>
</dbReference>
<evidence type="ECO:0000256" key="1">
    <source>
        <dbReference type="ARBA" id="ARBA00022786"/>
    </source>
</evidence>
<dbReference type="GO" id="GO:0005829">
    <property type="term" value="C:cytosol"/>
    <property type="evidence" value="ECO:0007669"/>
    <property type="project" value="TreeGrafter"/>
</dbReference>
<dbReference type="PANTHER" id="PTHR23333:SF20">
    <property type="entry name" value="NSFL1 COFACTOR P47"/>
    <property type="match status" value="1"/>
</dbReference>
<evidence type="ECO:0008006" key="9">
    <source>
        <dbReference type="Google" id="ProtNLM"/>
    </source>
</evidence>
<dbReference type="GO" id="GO:0043130">
    <property type="term" value="F:ubiquitin binding"/>
    <property type="evidence" value="ECO:0007669"/>
    <property type="project" value="TreeGrafter"/>
</dbReference>
<dbReference type="InterPro" id="IPR001012">
    <property type="entry name" value="UBX_dom"/>
</dbReference>
<feature type="domain" description="UBX" evidence="3">
    <location>
        <begin position="333"/>
        <end position="388"/>
    </location>
</feature>
<sequence>MDDQEKLSQFAAITGANQSTAQGALQAANGDLEQAISLFYAQQEEPDDDGQEDESPAQPRPAPSGASGASGEPHLSNPTGQRRPPGQRPKQMTLGDLQRTNAESDDEDERDRYAGGEKSGLAVENPNQGRSGGGAGGATDHFRNIMRQAQQNRERPGGDDDDDEEPEQPARRSAFTGRAQTLGGEGEESRVVEDPSAPTQGPGAGGRQRLPRVTRTMHLWADGVSIDDGPLFRFDDPANQDIMAQINQGRAPLSLLDVQPDQEVDLNLDPHQGENFVQPKKKYKPFSGSGQRLGSPTPGASAAAPAPAAADAAPSQSQQQQKPQPSAQVNVDESQPTVQLQIRLGDGTRLSSRFNTTHTIGDVYDFVSRASTESNQRPWALMTTFPSKELEDKKLVLGDMTDFKRGGVVVQKWK</sequence>
<dbReference type="CDD" id="cd01770">
    <property type="entry name" value="UBX_UBXN2"/>
    <property type="match status" value="1"/>
</dbReference>
<dbReference type="AlphaFoldDB" id="A0A3M7ASD6"/>
<dbReference type="GO" id="GO:0061025">
    <property type="term" value="P:membrane fusion"/>
    <property type="evidence" value="ECO:0007669"/>
    <property type="project" value="TreeGrafter"/>
</dbReference>
<dbReference type="InterPro" id="IPR036241">
    <property type="entry name" value="NSFL1C_SEP_dom_sf"/>
</dbReference>
<protein>
    <recommendedName>
        <fullName evidence="9">UBX domain-containing protein</fullName>
    </recommendedName>
</protein>
<dbReference type="GO" id="GO:0000045">
    <property type="term" value="P:autophagosome assembly"/>
    <property type="evidence" value="ECO:0007669"/>
    <property type="project" value="TreeGrafter"/>
</dbReference>
<evidence type="ECO:0000313" key="8">
    <source>
        <dbReference type="Proteomes" id="UP000276864"/>
    </source>
</evidence>
<dbReference type="SMART" id="SM00553">
    <property type="entry name" value="SEP"/>
    <property type="match status" value="1"/>
</dbReference>
<dbReference type="SUPFAM" id="SSF54236">
    <property type="entry name" value="Ubiquitin-like"/>
    <property type="match status" value="1"/>
</dbReference>
<feature type="region of interest" description="Disordered" evidence="2">
    <location>
        <begin position="1"/>
        <end position="212"/>
    </location>
</feature>
<evidence type="ECO:0000313" key="5">
    <source>
        <dbReference type="EMBL" id="RMY10882.1"/>
    </source>
</evidence>
<evidence type="ECO:0000313" key="6">
    <source>
        <dbReference type="EMBL" id="RMY30373.1"/>
    </source>
</evidence>
<name>A0A3M7ASD6_HORWE</name>
<dbReference type="PROSITE" id="PS51399">
    <property type="entry name" value="SEP"/>
    <property type="match status" value="1"/>
</dbReference>
<dbReference type="OrthoDB" id="25887at2759"/>
<dbReference type="GO" id="GO:0005634">
    <property type="term" value="C:nucleus"/>
    <property type="evidence" value="ECO:0007669"/>
    <property type="project" value="TreeGrafter"/>
</dbReference>
<dbReference type="GO" id="GO:0031468">
    <property type="term" value="P:nuclear membrane reassembly"/>
    <property type="evidence" value="ECO:0007669"/>
    <property type="project" value="TreeGrafter"/>
</dbReference>
<evidence type="ECO:0000313" key="7">
    <source>
        <dbReference type="Proteomes" id="UP000271337"/>
    </source>
</evidence>
<keyword evidence="1" id="KW-0833">Ubl conjugation pathway</keyword>
<dbReference type="FunFam" id="3.10.20.90:FF:000179">
    <property type="entry name" value="Plant UBX domain-containing protein 4"/>
    <property type="match status" value="1"/>
</dbReference>
<dbReference type="Pfam" id="PF00789">
    <property type="entry name" value="UBX"/>
    <property type="match status" value="1"/>
</dbReference>
<dbReference type="Gene3D" id="1.10.8.10">
    <property type="entry name" value="DNA helicase RuvA subunit, C-terminal domain"/>
    <property type="match status" value="1"/>
</dbReference>
<dbReference type="Pfam" id="PF22566">
    <property type="entry name" value="UBA_8"/>
    <property type="match status" value="1"/>
</dbReference>
<dbReference type="PROSITE" id="PS50033">
    <property type="entry name" value="UBX"/>
    <property type="match status" value="1"/>
</dbReference>
<gene>
    <name evidence="6" type="ORF">D0866_08043</name>
    <name evidence="5" type="ORF">D0867_08256</name>
</gene>
<dbReference type="SMART" id="SM00166">
    <property type="entry name" value="UBX"/>
    <property type="match status" value="1"/>
</dbReference>
<dbReference type="SUPFAM" id="SSF102848">
    <property type="entry name" value="NSFL1 (p97 ATPase) cofactor p47, SEP domain"/>
    <property type="match status" value="1"/>
</dbReference>
<dbReference type="FunFam" id="3.30.420.210:FF:000002">
    <property type="entry name" value="UBX domain-containing protein 1"/>
    <property type="match status" value="1"/>
</dbReference>
<evidence type="ECO:0000259" key="3">
    <source>
        <dbReference type="PROSITE" id="PS50033"/>
    </source>
</evidence>
<dbReference type="GO" id="GO:0043161">
    <property type="term" value="P:proteasome-mediated ubiquitin-dependent protein catabolic process"/>
    <property type="evidence" value="ECO:0007669"/>
    <property type="project" value="TreeGrafter"/>
</dbReference>
<organism evidence="6 8">
    <name type="scientific">Hortaea werneckii</name>
    <name type="common">Black yeast</name>
    <name type="synonym">Cladosporium werneckii</name>
    <dbReference type="NCBI Taxonomy" id="91943"/>
    <lineage>
        <taxon>Eukaryota</taxon>
        <taxon>Fungi</taxon>
        <taxon>Dikarya</taxon>
        <taxon>Ascomycota</taxon>
        <taxon>Pezizomycotina</taxon>
        <taxon>Dothideomycetes</taxon>
        <taxon>Dothideomycetidae</taxon>
        <taxon>Mycosphaerellales</taxon>
        <taxon>Teratosphaeriaceae</taxon>
        <taxon>Hortaea</taxon>
    </lineage>
</organism>
<evidence type="ECO:0000256" key="2">
    <source>
        <dbReference type="SAM" id="MobiDB-lite"/>
    </source>
</evidence>
<feature type="compositionally biased region" description="Low complexity" evidence="2">
    <location>
        <begin position="295"/>
        <end position="328"/>
    </location>
</feature>
<evidence type="ECO:0000259" key="4">
    <source>
        <dbReference type="PROSITE" id="PS51399"/>
    </source>
</evidence>
<proteinExistence type="predicted"/>
<accession>A0A3M7ASD6</accession>
<dbReference type="GO" id="GO:0007030">
    <property type="term" value="P:Golgi organization"/>
    <property type="evidence" value="ECO:0007669"/>
    <property type="project" value="TreeGrafter"/>
</dbReference>
<dbReference type="Gene3D" id="3.30.420.210">
    <property type="entry name" value="SEP domain"/>
    <property type="match status" value="1"/>
</dbReference>
<feature type="compositionally biased region" description="Acidic residues" evidence="2">
    <location>
        <begin position="44"/>
        <end position="55"/>
    </location>
</feature>